<evidence type="ECO:0000313" key="2">
    <source>
        <dbReference type="Proteomes" id="UP000217311"/>
    </source>
</evidence>
<reference evidence="2" key="1">
    <citation type="submission" date="2017-09" db="EMBL/GenBank/DDBJ databases">
        <title>Genome evolution observed in wild isolates of Caulobacter crescentus.</title>
        <authorList>
            <person name="Ely B."/>
            <person name="Wilson K."/>
            <person name="Scott D."/>
        </authorList>
    </citation>
    <scope>NUCLEOTIDE SEQUENCE [LARGE SCALE GENOMIC DNA]</scope>
    <source>
        <strain evidence="2">CB13b1a</strain>
    </source>
</reference>
<proteinExistence type="predicted"/>
<evidence type="ECO:0000313" key="1">
    <source>
        <dbReference type="EMBL" id="ATC32508.1"/>
    </source>
</evidence>
<protein>
    <submittedName>
        <fullName evidence="1">Uncharacterized protein</fullName>
    </submittedName>
</protein>
<dbReference type="Proteomes" id="UP000217311">
    <property type="component" value="Chromosome"/>
</dbReference>
<dbReference type="EMBL" id="CP023315">
    <property type="protein sequence ID" value="ATC32508.1"/>
    <property type="molecule type" value="Genomic_DNA"/>
</dbReference>
<dbReference type="RefSeq" id="WP_096051925.1">
    <property type="nucleotide sequence ID" value="NZ_CP023315.3"/>
</dbReference>
<dbReference type="AlphaFoldDB" id="A0A290MKI0"/>
<gene>
    <name evidence="1" type="ORF">CA606_09190</name>
</gene>
<name>A0A290MKI0_CAUVI</name>
<organism evidence="1 2">
    <name type="scientific">Caulobacter vibrioides</name>
    <name type="common">Caulobacter crescentus</name>
    <dbReference type="NCBI Taxonomy" id="155892"/>
    <lineage>
        <taxon>Bacteria</taxon>
        <taxon>Pseudomonadati</taxon>
        <taxon>Pseudomonadota</taxon>
        <taxon>Alphaproteobacteria</taxon>
        <taxon>Caulobacterales</taxon>
        <taxon>Caulobacteraceae</taxon>
        <taxon>Caulobacter</taxon>
    </lineage>
</organism>
<sequence>MAVVEILSLEQAFKVFAQATAGEFDEVEIEGIVAGDWANPDVHIDVGHSEIAAPFMEAFVTSQDAIYKLVAAIKYGAADIRHLTNEDQEAFLVQVRVSEGSSQYLERIGEVLERLGLEAVGKLTPGQIVALVAGGLILWSGVAGWTQYLDTRKEVRLAEISSEERKASIAALDFANRQQAETTRLVIATMRETGGPLEQVVESADEAHGALLKAASTVPNTTVNGVSISRDEARELRKSARRVAIQQIVEREMKVIDINTSDPAHTSVVVEGVGDRTQYKLQFRDRMIQERDQASLFQSLRERRSIWLRLEVKAVGTDVRSVEILGVVQPPAPGPVELAEQE</sequence>
<accession>A0A290MKI0</accession>